<dbReference type="GO" id="GO:0001522">
    <property type="term" value="P:pseudouridine synthesis"/>
    <property type="evidence" value="ECO:0007669"/>
    <property type="project" value="InterPro"/>
</dbReference>
<gene>
    <name evidence="4" type="ORF">OSTLU_6806</name>
</gene>
<dbReference type="PANTHER" id="PTHR47683:SF2">
    <property type="entry name" value="RNA-BINDING S4 DOMAIN-CONTAINING PROTEIN"/>
    <property type="match status" value="1"/>
</dbReference>
<dbReference type="GeneID" id="5000322"/>
<dbReference type="Gene3D" id="3.30.70.580">
    <property type="entry name" value="Pseudouridine synthase I, catalytic domain, N-terminal subdomain"/>
    <property type="match status" value="1"/>
</dbReference>
<dbReference type="GO" id="GO:0003723">
    <property type="term" value="F:RNA binding"/>
    <property type="evidence" value="ECO:0007669"/>
    <property type="project" value="UniProtKB-KW"/>
</dbReference>
<dbReference type="Gene3D" id="3.10.290.10">
    <property type="entry name" value="RNA-binding S4 domain"/>
    <property type="match status" value="1"/>
</dbReference>
<dbReference type="EMBL" id="CP000582">
    <property type="protein sequence ID" value="ABO94569.1"/>
    <property type="molecule type" value="Genomic_DNA"/>
</dbReference>
<dbReference type="Gramene" id="ABO94569">
    <property type="protein sequence ID" value="ABO94569"/>
    <property type="gene ID" value="OSTLU_6806"/>
</dbReference>
<accession>A4RSB2</accession>
<dbReference type="InterPro" id="IPR020103">
    <property type="entry name" value="PsdUridine_synth_cat_dom_sf"/>
</dbReference>
<dbReference type="InterPro" id="IPR020094">
    <property type="entry name" value="TruA/RsuA/RluB/E/F_N"/>
</dbReference>
<dbReference type="KEGG" id="olu:OSTLU_6806"/>
<dbReference type="Proteomes" id="UP000001568">
    <property type="component" value="Chromosome 2"/>
</dbReference>
<dbReference type="OrthoDB" id="440619at2759"/>
<evidence type="ECO:0000313" key="5">
    <source>
        <dbReference type="Proteomes" id="UP000001568"/>
    </source>
</evidence>
<dbReference type="RefSeq" id="XP_001416276.1">
    <property type="nucleotide sequence ID" value="XM_001416239.1"/>
</dbReference>
<dbReference type="Gene3D" id="3.30.70.1560">
    <property type="entry name" value="Alpha-L RNA-binding motif"/>
    <property type="match status" value="1"/>
</dbReference>
<dbReference type="eggNOG" id="ENOG502QQ1B">
    <property type="taxonomic scope" value="Eukaryota"/>
</dbReference>
<name>A4RSB2_OSTLU</name>
<dbReference type="AlphaFoldDB" id="A4RSB2"/>
<dbReference type="Pfam" id="PF01479">
    <property type="entry name" value="S4"/>
    <property type="match status" value="1"/>
</dbReference>
<evidence type="ECO:0000256" key="2">
    <source>
        <dbReference type="PROSITE-ProRule" id="PRU00182"/>
    </source>
</evidence>
<organism evidence="4 5">
    <name type="scientific">Ostreococcus lucimarinus (strain CCE9901)</name>
    <dbReference type="NCBI Taxonomy" id="436017"/>
    <lineage>
        <taxon>Eukaryota</taxon>
        <taxon>Viridiplantae</taxon>
        <taxon>Chlorophyta</taxon>
        <taxon>Mamiellophyceae</taxon>
        <taxon>Mamiellales</taxon>
        <taxon>Bathycoccaceae</taxon>
        <taxon>Ostreococcus</taxon>
    </lineage>
</organism>
<reference evidence="4 5" key="1">
    <citation type="journal article" date="2007" name="Proc. Natl. Acad. Sci. U.S.A.">
        <title>The tiny eukaryote Ostreococcus provides genomic insights into the paradox of plankton speciation.</title>
        <authorList>
            <person name="Palenik B."/>
            <person name="Grimwood J."/>
            <person name="Aerts A."/>
            <person name="Rouze P."/>
            <person name="Salamov A."/>
            <person name="Putnam N."/>
            <person name="Dupont C."/>
            <person name="Jorgensen R."/>
            <person name="Derelle E."/>
            <person name="Rombauts S."/>
            <person name="Zhou K."/>
            <person name="Otillar R."/>
            <person name="Merchant S.S."/>
            <person name="Podell S."/>
            <person name="Gaasterland T."/>
            <person name="Napoli C."/>
            <person name="Gendler K."/>
            <person name="Manuell A."/>
            <person name="Tai V."/>
            <person name="Vallon O."/>
            <person name="Piganeau G."/>
            <person name="Jancek S."/>
            <person name="Heijde M."/>
            <person name="Jabbari K."/>
            <person name="Bowler C."/>
            <person name="Lohr M."/>
            <person name="Robbens S."/>
            <person name="Werner G."/>
            <person name="Dubchak I."/>
            <person name="Pazour G.J."/>
            <person name="Ren Q."/>
            <person name="Paulsen I."/>
            <person name="Delwiche C."/>
            <person name="Schmutz J."/>
            <person name="Rokhsar D."/>
            <person name="Van de Peer Y."/>
            <person name="Moreau H."/>
            <person name="Grigoriev I.V."/>
        </authorList>
    </citation>
    <scope>NUCLEOTIDE SEQUENCE [LARGE SCALE GENOMIC DNA]</scope>
    <source>
        <strain evidence="4 5">CCE9901</strain>
    </source>
</reference>
<keyword evidence="1" id="KW-0413">Isomerase</keyword>
<dbReference type="SMART" id="SM00363">
    <property type="entry name" value="S4"/>
    <property type="match status" value="1"/>
</dbReference>
<dbReference type="InterPro" id="IPR002942">
    <property type="entry name" value="S4_RNA-bd"/>
</dbReference>
<dbReference type="InterPro" id="IPR036986">
    <property type="entry name" value="S4_RNA-bd_sf"/>
</dbReference>
<dbReference type="OMA" id="SMEFAPF"/>
<sequence>WEDDELERVSKILARRGTCSRREAERLIEDGRVLVDGETIELGFKARANARIEITGEGTRWLREKLTVIVNKPPGYVSNLPAEGEIAAAACVEPRNAWMRAMEGTPMDDLKRVTRDVSSFNVCGRLDKDSRGLLILTEDGALARSVIGGNGVLKKYVVTTDADVRESHMRSLNGRVQLDGVELLPMNVQRLGHGSRTLEFNLREGKNRQIRRVCEKFGLRVVDLHRVQIGDVQIGDLPEGAWRLMSERE</sequence>
<dbReference type="SUPFAM" id="SSF55120">
    <property type="entry name" value="Pseudouridine synthase"/>
    <property type="match status" value="1"/>
</dbReference>
<dbReference type="InterPro" id="IPR042092">
    <property type="entry name" value="PsdUridine_s_RsuA/RluB/E/F_cat"/>
</dbReference>
<feature type="non-terminal residue" evidence="4">
    <location>
        <position position="1"/>
    </location>
</feature>
<evidence type="ECO:0000259" key="3">
    <source>
        <dbReference type="SMART" id="SM00363"/>
    </source>
</evidence>
<dbReference type="InterPro" id="IPR050343">
    <property type="entry name" value="RsuA_PseudoU_synthase"/>
</dbReference>
<dbReference type="PANTHER" id="PTHR47683">
    <property type="entry name" value="PSEUDOURIDINE SYNTHASE FAMILY PROTEIN-RELATED"/>
    <property type="match status" value="1"/>
</dbReference>
<evidence type="ECO:0000313" key="4">
    <source>
        <dbReference type="EMBL" id="ABO94569.1"/>
    </source>
</evidence>
<proteinExistence type="predicted"/>
<feature type="non-terminal residue" evidence="4">
    <location>
        <position position="249"/>
    </location>
</feature>
<dbReference type="InterPro" id="IPR006145">
    <property type="entry name" value="PsdUridine_synth_RsuA/RluA"/>
</dbReference>
<dbReference type="CDD" id="cd00165">
    <property type="entry name" value="S4"/>
    <property type="match status" value="1"/>
</dbReference>
<protein>
    <recommendedName>
        <fullName evidence="3">RNA-binding S4 domain-containing protein</fullName>
    </recommendedName>
</protein>
<dbReference type="SUPFAM" id="SSF55174">
    <property type="entry name" value="Alpha-L RNA-binding motif"/>
    <property type="match status" value="1"/>
</dbReference>
<keyword evidence="5" id="KW-1185">Reference proteome</keyword>
<dbReference type="GO" id="GO:0009982">
    <property type="term" value="F:pseudouridine synthase activity"/>
    <property type="evidence" value="ECO:0007669"/>
    <property type="project" value="InterPro"/>
</dbReference>
<dbReference type="HOGENOM" id="CLU_024979_1_2_1"/>
<feature type="domain" description="RNA-binding S4" evidence="3">
    <location>
        <begin position="7"/>
        <end position="67"/>
    </location>
</feature>
<evidence type="ECO:0000256" key="1">
    <source>
        <dbReference type="ARBA" id="ARBA00023235"/>
    </source>
</evidence>
<dbReference type="Pfam" id="PF00849">
    <property type="entry name" value="PseudoU_synth_2"/>
    <property type="match status" value="1"/>
</dbReference>
<dbReference type="PROSITE" id="PS50889">
    <property type="entry name" value="S4"/>
    <property type="match status" value="1"/>
</dbReference>
<keyword evidence="2" id="KW-0694">RNA-binding</keyword>